<feature type="DNA-binding region" description="OmpR/PhoB-type" evidence="5">
    <location>
        <begin position="1"/>
        <end position="91"/>
    </location>
</feature>
<dbReference type="EMBL" id="BAAAUV010000002">
    <property type="protein sequence ID" value="GAA3196586.1"/>
    <property type="molecule type" value="Genomic_DNA"/>
</dbReference>
<comment type="caution">
    <text evidence="7">The sequence shown here is derived from an EMBL/GenBank/DDBJ whole genome shotgun (WGS) entry which is preliminary data.</text>
</comment>
<dbReference type="PANTHER" id="PTHR35807:SF1">
    <property type="entry name" value="TRANSCRIPTIONAL REGULATOR REDD"/>
    <property type="match status" value="1"/>
</dbReference>
<dbReference type="Pfam" id="PF04672">
    <property type="entry name" value="Methyltransf_19"/>
    <property type="match status" value="1"/>
</dbReference>
<dbReference type="PANTHER" id="PTHR35807">
    <property type="entry name" value="TRANSCRIPTIONAL REGULATOR REDD-RELATED"/>
    <property type="match status" value="1"/>
</dbReference>
<keyword evidence="4" id="KW-0804">Transcription</keyword>
<organism evidence="7 8">
    <name type="scientific">Actinocorallia longicatena</name>
    <dbReference type="NCBI Taxonomy" id="111803"/>
    <lineage>
        <taxon>Bacteria</taxon>
        <taxon>Bacillati</taxon>
        <taxon>Actinomycetota</taxon>
        <taxon>Actinomycetes</taxon>
        <taxon>Streptosporangiales</taxon>
        <taxon>Thermomonosporaceae</taxon>
        <taxon>Actinocorallia</taxon>
    </lineage>
</organism>
<dbReference type="SMART" id="SM01043">
    <property type="entry name" value="BTAD"/>
    <property type="match status" value="1"/>
</dbReference>
<feature type="domain" description="OmpR/PhoB-type" evidence="6">
    <location>
        <begin position="1"/>
        <end position="91"/>
    </location>
</feature>
<dbReference type="CDD" id="cd15831">
    <property type="entry name" value="BTAD"/>
    <property type="match status" value="1"/>
</dbReference>
<dbReference type="Proteomes" id="UP001501237">
    <property type="component" value="Unassembled WGS sequence"/>
</dbReference>
<evidence type="ECO:0000256" key="4">
    <source>
        <dbReference type="ARBA" id="ARBA00023163"/>
    </source>
</evidence>
<name>A0ABP6Q1V1_9ACTN</name>
<dbReference type="RefSeq" id="WP_344822076.1">
    <property type="nucleotide sequence ID" value="NZ_BAAAUV010000002.1"/>
</dbReference>
<evidence type="ECO:0000313" key="8">
    <source>
        <dbReference type="Proteomes" id="UP001501237"/>
    </source>
</evidence>
<dbReference type="Gene3D" id="1.10.10.10">
    <property type="entry name" value="Winged helix-like DNA-binding domain superfamily/Winged helix DNA-binding domain"/>
    <property type="match status" value="1"/>
</dbReference>
<protein>
    <recommendedName>
        <fullName evidence="6">OmpR/PhoB-type domain-containing protein</fullName>
    </recommendedName>
</protein>
<proteinExistence type="inferred from homology"/>
<sequence length="516" mass="56775">MRVKVLRAEIEVHDDEGRQVPLQPMTRAALAALVLAEGRPLSSARLKELLWEAERDERKLNSRLTSVMARLRVLLGPERLLTVGDGYRFLANQYDFVDLGVANALTDRGRALDLRARALLFEGVLGMWDPVVLMGQPRTRAMCDELDRLRLRRSLLVEEHAEILLRLGSSRELTASLPELVAADPLNEYLRGLLMQALYLSGRKGDALRLYAEGETAIQAELGSNPGARLQELAAWIDANDPRLEPLPVPLDEGDARVEASGGDPHRSSASRILGAVLQLPYHSYKDRAAAHSMLAAVPDVQDPAYDGEQFAARVVRHALKEGIDQIIDIGCVAPGPHSPHEVIDLVAPGRGRVVYTSHDLPLIRFSAEHVTRDFVAFQHADLRDPGSILSSPAVERLIDLDRRVLVMVKEQLNYIPDEQSPEVLIGKLVDAVPRGSWFAFKIAAREGLADIVAEQLASVFDGLPPLVLRTKDQTTALFAGLRLLPPGVTEVNAIWTDRPPRGGRLRAYGGVAVKD</sequence>
<dbReference type="InterPro" id="IPR005158">
    <property type="entry name" value="BTAD"/>
</dbReference>
<dbReference type="InterPro" id="IPR051677">
    <property type="entry name" value="AfsR-DnrI-RedD_regulator"/>
</dbReference>
<dbReference type="SUPFAM" id="SSF48452">
    <property type="entry name" value="TPR-like"/>
    <property type="match status" value="1"/>
</dbReference>
<dbReference type="InterPro" id="IPR006764">
    <property type="entry name" value="SAM_dep_MeTrfase_SAV2177_type"/>
</dbReference>
<dbReference type="InterPro" id="IPR011990">
    <property type="entry name" value="TPR-like_helical_dom_sf"/>
</dbReference>
<comment type="similarity">
    <text evidence="1">Belongs to the AfsR/DnrI/RedD regulatory family.</text>
</comment>
<dbReference type="SUPFAM" id="SSF53335">
    <property type="entry name" value="S-adenosyl-L-methionine-dependent methyltransferases"/>
    <property type="match status" value="1"/>
</dbReference>
<keyword evidence="3 5" id="KW-0238">DNA-binding</keyword>
<evidence type="ECO:0000313" key="7">
    <source>
        <dbReference type="EMBL" id="GAA3196586.1"/>
    </source>
</evidence>
<reference evidence="8" key="1">
    <citation type="journal article" date="2019" name="Int. J. Syst. Evol. Microbiol.">
        <title>The Global Catalogue of Microorganisms (GCM) 10K type strain sequencing project: providing services to taxonomists for standard genome sequencing and annotation.</title>
        <authorList>
            <consortium name="The Broad Institute Genomics Platform"/>
            <consortium name="The Broad Institute Genome Sequencing Center for Infectious Disease"/>
            <person name="Wu L."/>
            <person name="Ma J."/>
        </authorList>
    </citation>
    <scope>NUCLEOTIDE SEQUENCE [LARGE SCALE GENOMIC DNA]</scope>
    <source>
        <strain evidence="8">JCM 9377</strain>
    </source>
</reference>
<evidence type="ECO:0000256" key="1">
    <source>
        <dbReference type="ARBA" id="ARBA00005820"/>
    </source>
</evidence>
<gene>
    <name evidence="7" type="ORF">GCM10010468_07280</name>
</gene>
<dbReference type="SMART" id="SM00862">
    <property type="entry name" value="Trans_reg_C"/>
    <property type="match status" value="1"/>
</dbReference>
<keyword evidence="2" id="KW-0805">Transcription regulation</keyword>
<accession>A0ABP6Q1V1</accession>
<dbReference type="InterPro" id="IPR036388">
    <property type="entry name" value="WH-like_DNA-bd_sf"/>
</dbReference>
<keyword evidence="8" id="KW-1185">Reference proteome</keyword>
<dbReference type="InterPro" id="IPR016032">
    <property type="entry name" value="Sig_transdc_resp-reg_C-effctor"/>
</dbReference>
<dbReference type="InterPro" id="IPR029063">
    <property type="entry name" value="SAM-dependent_MTases_sf"/>
</dbReference>
<evidence type="ECO:0000256" key="5">
    <source>
        <dbReference type="PROSITE-ProRule" id="PRU01091"/>
    </source>
</evidence>
<dbReference type="Pfam" id="PF03704">
    <property type="entry name" value="BTAD"/>
    <property type="match status" value="1"/>
</dbReference>
<evidence type="ECO:0000259" key="6">
    <source>
        <dbReference type="PROSITE" id="PS51755"/>
    </source>
</evidence>
<evidence type="ECO:0000256" key="3">
    <source>
        <dbReference type="ARBA" id="ARBA00023125"/>
    </source>
</evidence>
<dbReference type="InterPro" id="IPR001867">
    <property type="entry name" value="OmpR/PhoB-type_DNA-bd"/>
</dbReference>
<dbReference type="PROSITE" id="PS51755">
    <property type="entry name" value="OMPR_PHOB"/>
    <property type="match status" value="1"/>
</dbReference>
<dbReference type="SUPFAM" id="SSF46894">
    <property type="entry name" value="C-terminal effector domain of the bipartite response regulators"/>
    <property type="match status" value="1"/>
</dbReference>
<evidence type="ECO:0000256" key="2">
    <source>
        <dbReference type="ARBA" id="ARBA00023015"/>
    </source>
</evidence>
<dbReference type="Gene3D" id="3.40.50.150">
    <property type="entry name" value="Vaccinia Virus protein VP39"/>
    <property type="match status" value="1"/>
</dbReference>